<dbReference type="SUPFAM" id="SSF56672">
    <property type="entry name" value="DNA/RNA polymerases"/>
    <property type="match status" value="1"/>
</dbReference>
<dbReference type="InterPro" id="IPR052343">
    <property type="entry name" value="Retrotransposon-Effector_Assoc"/>
</dbReference>
<name>A0ABD3B1Y9_9GENT</name>
<dbReference type="AlphaFoldDB" id="A0ABD3B1Y9"/>
<dbReference type="PANTHER" id="PTHR46890:SF28">
    <property type="entry name" value="REVERSE TRANSCRIPTASE DOMAIN-CONTAINING PROTEIN"/>
    <property type="match status" value="1"/>
</dbReference>
<evidence type="ECO:0008006" key="3">
    <source>
        <dbReference type="Google" id="ProtNLM"/>
    </source>
</evidence>
<accession>A0ABD3B1Y9</accession>
<dbReference type="PANTHER" id="PTHR46890">
    <property type="entry name" value="NON-LTR RETROLELEMENT REVERSE TRANSCRIPTASE-LIKE PROTEIN-RELATED"/>
    <property type="match status" value="1"/>
</dbReference>
<reference evidence="1 2" key="1">
    <citation type="submission" date="2024-11" db="EMBL/GenBank/DDBJ databases">
        <title>A near-complete genome assembly of Cinchona calisaya.</title>
        <authorList>
            <person name="Lian D.C."/>
            <person name="Zhao X.W."/>
            <person name="Wei L."/>
        </authorList>
    </citation>
    <scope>NUCLEOTIDE SEQUENCE [LARGE SCALE GENOMIC DNA]</scope>
    <source>
        <tissue evidence="1">Nenye</tissue>
    </source>
</reference>
<dbReference type="Proteomes" id="UP001630127">
    <property type="component" value="Unassembled WGS sequence"/>
</dbReference>
<keyword evidence="2" id="KW-1185">Reference proteome</keyword>
<evidence type="ECO:0000313" key="2">
    <source>
        <dbReference type="Proteomes" id="UP001630127"/>
    </source>
</evidence>
<evidence type="ECO:0000313" key="1">
    <source>
        <dbReference type="EMBL" id="KAL3537481.1"/>
    </source>
</evidence>
<proteinExistence type="predicted"/>
<organism evidence="1 2">
    <name type="scientific">Cinchona calisaya</name>
    <dbReference type="NCBI Taxonomy" id="153742"/>
    <lineage>
        <taxon>Eukaryota</taxon>
        <taxon>Viridiplantae</taxon>
        <taxon>Streptophyta</taxon>
        <taxon>Embryophyta</taxon>
        <taxon>Tracheophyta</taxon>
        <taxon>Spermatophyta</taxon>
        <taxon>Magnoliopsida</taxon>
        <taxon>eudicotyledons</taxon>
        <taxon>Gunneridae</taxon>
        <taxon>Pentapetalae</taxon>
        <taxon>asterids</taxon>
        <taxon>lamiids</taxon>
        <taxon>Gentianales</taxon>
        <taxon>Rubiaceae</taxon>
        <taxon>Cinchonoideae</taxon>
        <taxon>Cinchoneae</taxon>
        <taxon>Cinchona</taxon>
    </lineage>
</organism>
<dbReference type="InterPro" id="IPR043502">
    <property type="entry name" value="DNA/RNA_pol_sf"/>
</dbReference>
<dbReference type="EMBL" id="JBJUIK010000001">
    <property type="protein sequence ID" value="KAL3537481.1"/>
    <property type="molecule type" value="Genomic_DNA"/>
</dbReference>
<protein>
    <recommendedName>
        <fullName evidence="3">Reverse transcriptase domain-containing protein</fullName>
    </recommendedName>
</protein>
<gene>
    <name evidence="1" type="ORF">ACH5RR_000847</name>
</gene>
<comment type="caution">
    <text evidence="1">The sequence shown here is derived from an EMBL/GenBank/DDBJ whole genome shotgun (WGS) entry which is preliminary data.</text>
</comment>
<sequence>MLLAVLDMQELRQVVFSLSKDSATGADDFNGVFFQTCWEIIADDLLDAVVEFFQGTKLRMATSSTLICLIPKVENLSSCADIRPISLCSFVKKVITKIVANRLQPLLPTFISEEQNGFVTGRNISDDILLVQKLAEFVGKKVREGNMMLNLMWKKYLIE</sequence>